<dbReference type="Gene3D" id="4.10.240.10">
    <property type="entry name" value="Zn(2)-C6 fungal-type DNA-binding domain"/>
    <property type="match status" value="1"/>
</dbReference>
<dbReference type="SUPFAM" id="SSF57701">
    <property type="entry name" value="Zn2/Cys6 DNA-binding domain"/>
    <property type="match status" value="1"/>
</dbReference>
<dbReference type="InterPro" id="IPR001138">
    <property type="entry name" value="Zn2Cys6_DnaBD"/>
</dbReference>
<dbReference type="Proteomes" id="UP000224080">
    <property type="component" value="Unassembled WGS sequence"/>
</dbReference>
<keyword evidence="1" id="KW-0479">Metal-binding</keyword>
<feature type="domain" description="Zn(2)-C6 fungal-type" evidence="8">
    <location>
        <begin position="47"/>
        <end position="77"/>
    </location>
</feature>
<organism evidence="9 10">
    <name type="scientific">Blastomyces parvus</name>
    <dbReference type="NCBI Taxonomy" id="2060905"/>
    <lineage>
        <taxon>Eukaryota</taxon>
        <taxon>Fungi</taxon>
        <taxon>Dikarya</taxon>
        <taxon>Ascomycota</taxon>
        <taxon>Pezizomycotina</taxon>
        <taxon>Eurotiomycetes</taxon>
        <taxon>Eurotiomycetidae</taxon>
        <taxon>Onygenales</taxon>
        <taxon>Ajellomycetaceae</taxon>
        <taxon>Blastomyces</taxon>
    </lineage>
</organism>
<evidence type="ECO:0000256" key="4">
    <source>
        <dbReference type="ARBA" id="ARBA00023125"/>
    </source>
</evidence>
<evidence type="ECO:0000256" key="7">
    <source>
        <dbReference type="SAM" id="MobiDB-lite"/>
    </source>
</evidence>
<protein>
    <recommendedName>
        <fullName evidence="8">Zn(2)-C6 fungal-type domain-containing protein</fullName>
    </recommendedName>
</protein>
<evidence type="ECO:0000256" key="5">
    <source>
        <dbReference type="ARBA" id="ARBA00023163"/>
    </source>
</evidence>
<evidence type="ECO:0000256" key="6">
    <source>
        <dbReference type="ARBA" id="ARBA00023242"/>
    </source>
</evidence>
<evidence type="ECO:0000313" key="10">
    <source>
        <dbReference type="Proteomes" id="UP000224080"/>
    </source>
</evidence>
<keyword evidence="2" id="KW-0862">Zinc</keyword>
<evidence type="ECO:0000256" key="1">
    <source>
        <dbReference type="ARBA" id="ARBA00022723"/>
    </source>
</evidence>
<gene>
    <name evidence="9" type="ORF">GX51_01372</name>
</gene>
<dbReference type="EMBL" id="PDNC01000010">
    <property type="protein sequence ID" value="PGH08218.1"/>
    <property type="molecule type" value="Genomic_DNA"/>
</dbReference>
<comment type="caution">
    <text evidence="9">The sequence shown here is derived from an EMBL/GenBank/DDBJ whole genome shotgun (WGS) entry which is preliminary data.</text>
</comment>
<evidence type="ECO:0000313" key="9">
    <source>
        <dbReference type="EMBL" id="PGH08218.1"/>
    </source>
</evidence>
<dbReference type="STRING" id="2060905.A0A2B7XHW6"/>
<dbReference type="GO" id="GO:0003677">
    <property type="term" value="F:DNA binding"/>
    <property type="evidence" value="ECO:0007669"/>
    <property type="project" value="UniProtKB-KW"/>
</dbReference>
<dbReference type="PANTHER" id="PTHR47660:SF3">
    <property type="entry name" value="FINGER DOMAIN PROTEIN, PUTATIVE (AFU_ORTHOLOGUE AFUA_4G03310)-RELATED"/>
    <property type="match status" value="1"/>
</dbReference>
<sequence length="493" mass="54984">MSSQGDDSLRQPCRPLGPKMLRRSATLVEPFKDLPFVQALDYPKLKACSSCIKAKRRCDLRVPQCKRCSARGLNCNYGAMAGEQKQSASDFAFANDEAIFDFSSLDGLVPPDSLGLNETDQSSFTLGPTPQNLGSLQGGSIANSNMSDYNSHTILSLPPPGEMNHQEDTIPIGDKFDAAVIQLYVDELKTWLRQWVSKGTNPFIHHQLYYDYMPSEVQDGYNCCSIYSTKNPQNQRIVYRIIEEKVASLLDTGHIQQQLPRTPNSFPSHLSLTQHLARVQCLLMYQIMRLFDGDIRQQALAEQQAPILKGWLHEMWDSLMNSGLDVYHNDDLTTNPSPPPTSSSSSLSTSSQPQKHQRDPLSLPASQATTIWKEWLIAESVRRTLITARGLAWVYDMMKLGVTVCPGGAYFIASAAVWEAPSAYRWAKAWRERERRHLVSTMTLPSLVGKARASDVDEFGKALLMLMYSGDAVERWIAETGGGEGEFGLELGH</sequence>
<accession>A0A2B7XHW6</accession>
<dbReference type="AlphaFoldDB" id="A0A2B7XHW6"/>
<feature type="region of interest" description="Disordered" evidence="7">
    <location>
        <begin position="330"/>
        <end position="363"/>
    </location>
</feature>
<evidence type="ECO:0000259" key="8">
    <source>
        <dbReference type="PROSITE" id="PS50048"/>
    </source>
</evidence>
<keyword evidence="4" id="KW-0238">DNA-binding</keyword>
<keyword evidence="5" id="KW-0804">Transcription</keyword>
<evidence type="ECO:0000256" key="2">
    <source>
        <dbReference type="ARBA" id="ARBA00022833"/>
    </source>
</evidence>
<keyword evidence="6" id="KW-0539">Nucleus</keyword>
<dbReference type="GO" id="GO:0008270">
    <property type="term" value="F:zinc ion binding"/>
    <property type="evidence" value="ECO:0007669"/>
    <property type="project" value="InterPro"/>
</dbReference>
<feature type="compositionally biased region" description="Low complexity" evidence="7">
    <location>
        <begin position="342"/>
        <end position="351"/>
    </location>
</feature>
<dbReference type="GO" id="GO:0000981">
    <property type="term" value="F:DNA-binding transcription factor activity, RNA polymerase II-specific"/>
    <property type="evidence" value="ECO:0007669"/>
    <property type="project" value="InterPro"/>
</dbReference>
<name>A0A2B7XHW6_9EURO</name>
<reference evidence="9 10" key="1">
    <citation type="submission" date="2017-10" db="EMBL/GenBank/DDBJ databases">
        <title>Comparative genomics in systemic dimorphic fungi from Ajellomycetaceae.</title>
        <authorList>
            <person name="Munoz J.F."/>
            <person name="Mcewen J.G."/>
            <person name="Clay O.K."/>
            <person name="Cuomo C.A."/>
        </authorList>
    </citation>
    <scope>NUCLEOTIDE SEQUENCE [LARGE SCALE GENOMIC DNA]</scope>
    <source>
        <strain evidence="9 10">UAMH130</strain>
    </source>
</reference>
<keyword evidence="10" id="KW-1185">Reference proteome</keyword>
<dbReference type="Pfam" id="PF00172">
    <property type="entry name" value="Zn_clus"/>
    <property type="match status" value="1"/>
</dbReference>
<proteinExistence type="predicted"/>
<dbReference type="OrthoDB" id="4216928at2759"/>
<evidence type="ECO:0000256" key="3">
    <source>
        <dbReference type="ARBA" id="ARBA00023015"/>
    </source>
</evidence>
<dbReference type="PROSITE" id="PS50048">
    <property type="entry name" value="ZN2_CY6_FUNGAL_2"/>
    <property type="match status" value="1"/>
</dbReference>
<dbReference type="CDD" id="cd00067">
    <property type="entry name" value="GAL4"/>
    <property type="match status" value="1"/>
</dbReference>
<keyword evidence="3" id="KW-0805">Transcription regulation</keyword>
<dbReference type="PANTHER" id="PTHR47660">
    <property type="entry name" value="TRANSCRIPTION FACTOR WITH C2H2 AND ZN(2)-CYS(6) DNA BINDING DOMAIN (EUROFUNG)-RELATED-RELATED"/>
    <property type="match status" value="1"/>
</dbReference>
<dbReference type="InterPro" id="IPR036864">
    <property type="entry name" value="Zn2-C6_fun-type_DNA-bd_sf"/>
</dbReference>